<feature type="transmembrane region" description="Helical" evidence="2">
    <location>
        <begin position="130"/>
        <end position="156"/>
    </location>
</feature>
<feature type="transmembrane region" description="Helical" evidence="2">
    <location>
        <begin position="216"/>
        <end position="241"/>
    </location>
</feature>
<dbReference type="Proteomes" id="UP000326198">
    <property type="component" value="Unassembled WGS sequence"/>
</dbReference>
<dbReference type="PANTHER" id="PTHR37013:SF7">
    <property type="entry name" value="INTEGRAL MEMBRANE PROTEIN"/>
    <property type="match status" value="1"/>
</dbReference>
<name>A0A5N7ASN5_9EURO</name>
<feature type="transmembrane region" description="Helical" evidence="2">
    <location>
        <begin position="176"/>
        <end position="195"/>
    </location>
</feature>
<dbReference type="AlphaFoldDB" id="A0A5N7ASN5"/>
<evidence type="ECO:0000256" key="2">
    <source>
        <dbReference type="SAM" id="Phobius"/>
    </source>
</evidence>
<gene>
    <name evidence="4" type="ORF">BDV26DRAFT_273289</name>
</gene>
<dbReference type="InterPro" id="IPR056120">
    <property type="entry name" value="DUF7703"/>
</dbReference>
<feature type="region of interest" description="Disordered" evidence="1">
    <location>
        <begin position="272"/>
        <end position="311"/>
    </location>
</feature>
<sequence length="311" mass="34826">MGSGLGIGHPVLTTRAPENDLFHQKTDTFSAAEKYIISVFVAIAWYNAGELIVLCLSTFKFYRGWYFWSLFIASLSLIPIGLGYIFFIFYLGVPYYLSISLIIVSWTCMVTGHSLILWSRLHLIVQSPRVLHLTLAMIIADAIILHTSTAVLLYGSHSTNILVAIRFTRGYNIMERIQLVVFCVQELLLSGIYLWETAKMLRLNPSPLRYKVLVQFLVINVFIIVLDVAVVAVQFAGYYAIQVSFKPVAYSLKFKLEYAILGRLIAIAKSPPSSEPFPSNSLGSTGVPGDQPAHGRRHRSPPSEGRKNESF</sequence>
<evidence type="ECO:0000256" key="1">
    <source>
        <dbReference type="SAM" id="MobiDB-lite"/>
    </source>
</evidence>
<feature type="transmembrane region" description="Helical" evidence="2">
    <location>
        <begin position="66"/>
        <end position="89"/>
    </location>
</feature>
<dbReference type="EMBL" id="ML736338">
    <property type="protein sequence ID" value="KAE8372867.1"/>
    <property type="molecule type" value="Genomic_DNA"/>
</dbReference>
<protein>
    <recommendedName>
        <fullName evidence="3">DUF7703 domain-containing protein</fullName>
    </recommendedName>
</protein>
<dbReference type="Pfam" id="PF24802">
    <property type="entry name" value="DUF7703"/>
    <property type="match status" value="1"/>
</dbReference>
<feature type="transmembrane region" description="Helical" evidence="2">
    <location>
        <begin position="35"/>
        <end position="59"/>
    </location>
</feature>
<feature type="domain" description="DUF7703" evidence="3">
    <location>
        <begin position="30"/>
        <end position="269"/>
    </location>
</feature>
<feature type="transmembrane region" description="Helical" evidence="2">
    <location>
        <begin position="95"/>
        <end position="118"/>
    </location>
</feature>
<feature type="compositionally biased region" description="Low complexity" evidence="1">
    <location>
        <begin position="272"/>
        <end position="281"/>
    </location>
</feature>
<keyword evidence="2" id="KW-1133">Transmembrane helix</keyword>
<keyword evidence="2" id="KW-0472">Membrane</keyword>
<dbReference type="PANTHER" id="PTHR37013">
    <property type="entry name" value="INTEGRAL MEMBRANE PROTEIN (AFU_ORTHOLOGUE AFUA_1G05950)-RELATED"/>
    <property type="match status" value="1"/>
</dbReference>
<evidence type="ECO:0000313" key="4">
    <source>
        <dbReference type="EMBL" id="KAE8372867.1"/>
    </source>
</evidence>
<accession>A0A5N7ASN5</accession>
<proteinExistence type="predicted"/>
<keyword evidence="2" id="KW-0812">Transmembrane</keyword>
<evidence type="ECO:0000259" key="3">
    <source>
        <dbReference type="Pfam" id="PF24802"/>
    </source>
</evidence>
<reference evidence="4 5" key="1">
    <citation type="submission" date="2019-04" db="EMBL/GenBank/DDBJ databases">
        <title>Friends and foes A comparative genomics studyof 23 Aspergillus species from section Flavi.</title>
        <authorList>
            <consortium name="DOE Joint Genome Institute"/>
            <person name="Kjaerbolling I."/>
            <person name="Vesth T."/>
            <person name="Frisvad J.C."/>
            <person name="Nybo J.L."/>
            <person name="Theobald S."/>
            <person name="Kildgaard S."/>
            <person name="Isbrandt T."/>
            <person name="Kuo A."/>
            <person name="Sato A."/>
            <person name="Lyhne E.K."/>
            <person name="Kogle M.E."/>
            <person name="Wiebenga A."/>
            <person name="Kun R.S."/>
            <person name="Lubbers R.J."/>
            <person name="Makela M.R."/>
            <person name="Barry K."/>
            <person name="Chovatia M."/>
            <person name="Clum A."/>
            <person name="Daum C."/>
            <person name="Haridas S."/>
            <person name="He G."/>
            <person name="LaButti K."/>
            <person name="Lipzen A."/>
            <person name="Mondo S."/>
            <person name="Riley R."/>
            <person name="Salamov A."/>
            <person name="Simmons B.A."/>
            <person name="Magnuson J.K."/>
            <person name="Henrissat B."/>
            <person name="Mortensen U.H."/>
            <person name="Larsen T.O."/>
            <person name="Devries R.P."/>
            <person name="Grigoriev I.V."/>
            <person name="Machida M."/>
            <person name="Baker S.E."/>
            <person name="Andersen M.R."/>
        </authorList>
    </citation>
    <scope>NUCLEOTIDE SEQUENCE [LARGE SCALE GENOMIC DNA]</scope>
    <source>
        <strain evidence="4 5">IBT 29228</strain>
    </source>
</reference>
<evidence type="ECO:0000313" key="5">
    <source>
        <dbReference type="Proteomes" id="UP000326198"/>
    </source>
</evidence>
<keyword evidence="5" id="KW-1185">Reference proteome</keyword>
<dbReference type="OrthoDB" id="405906at2759"/>
<organism evidence="4 5">
    <name type="scientific">Aspergillus bertholletiae</name>
    <dbReference type="NCBI Taxonomy" id="1226010"/>
    <lineage>
        <taxon>Eukaryota</taxon>
        <taxon>Fungi</taxon>
        <taxon>Dikarya</taxon>
        <taxon>Ascomycota</taxon>
        <taxon>Pezizomycotina</taxon>
        <taxon>Eurotiomycetes</taxon>
        <taxon>Eurotiomycetidae</taxon>
        <taxon>Eurotiales</taxon>
        <taxon>Aspergillaceae</taxon>
        <taxon>Aspergillus</taxon>
        <taxon>Aspergillus subgen. Circumdati</taxon>
    </lineage>
</organism>